<proteinExistence type="predicted"/>
<name>A0A0H3MRS4_MYCLB</name>
<accession>A0A0H3MRS4</accession>
<reference evidence="1 2" key="1">
    <citation type="journal article" date="2009" name="Nat. Genet.">
        <title>Comparative genomic and phylogeographic analysis of Mycobacterium leprae.</title>
        <authorList>
            <person name="Monot M."/>
            <person name="Honore N."/>
            <person name="Garnier T."/>
            <person name="Zidane N."/>
            <person name="Sherafi D."/>
            <person name="Paniz-Mondolfi A."/>
            <person name="Matsuoka M."/>
            <person name="Taylor G.M."/>
            <person name="Donoghue H.D."/>
            <person name="Bouwman A."/>
            <person name="Mays S."/>
            <person name="Watson C."/>
            <person name="Lockwood D."/>
            <person name="Khamispour A."/>
            <person name="Dowlati Y."/>
            <person name="Jianping S."/>
            <person name="Rea T.H."/>
            <person name="Vera-Cabrera L."/>
            <person name="Stefani M.M."/>
            <person name="Banu S."/>
            <person name="Macdonald M."/>
            <person name="Sapkota B.R."/>
            <person name="Spencer J.S."/>
            <person name="Thomas J."/>
            <person name="Harshman K."/>
            <person name="Singh P."/>
            <person name="Busso P."/>
            <person name="Gattiker A."/>
            <person name="Rougemont J."/>
            <person name="Brennan P.J."/>
            <person name="Cole S.T."/>
        </authorList>
    </citation>
    <scope>NUCLEOTIDE SEQUENCE [LARGE SCALE GENOMIC DNA]</scope>
    <source>
        <strain evidence="2">Br4923</strain>
    </source>
</reference>
<evidence type="ECO:0000313" key="2">
    <source>
        <dbReference type="Proteomes" id="UP000006900"/>
    </source>
</evidence>
<dbReference type="KEGG" id="mlb:MLBr02252"/>
<sequence>MTRAVSAWVAKRVNFASHRKEGRTIASVHDRYDMERMAIRVVADTLGNTIPETGYERLCRSDIDNDGSAVASEQILPN</sequence>
<dbReference type="AlphaFoldDB" id="A0A0H3MRS4"/>
<dbReference type="EMBL" id="FM211192">
    <property type="protein sequence ID" value="CAR72350.1"/>
    <property type="molecule type" value="Genomic_DNA"/>
</dbReference>
<protein>
    <submittedName>
        <fullName evidence="1">Uncharacterized protein</fullName>
    </submittedName>
</protein>
<gene>
    <name evidence="1" type="ordered locus">MLBr02252</name>
</gene>
<evidence type="ECO:0000313" key="1">
    <source>
        <dbReference type="EMBL" id="CAR72350.1"/>
    </source>
</evidence>
<organism evidence="1 2">
    <name type="scientific">Mycobacterium leprae (strain Br4923)</name>
    <dbReference type="NCBI Taxonomy" id="561304"/>
    <lineage>
        <taxon>Bacteria</taxon>
        <taxon>Bacillati</taxon>
        <taxon>Actinomycetota</taxon>
        <taxon>Actinomycetes</taxon>
        <taxon>Mycobacteriales</taxon>
        <taxon>Mycobacteriaceae</taxon>
        <taxon>Mycobacterium</taxon>
    </lineage>
</organism>
<dbReference type="HOGENOM" id="CLU_2618228_0_0_11"/>
<dbReference type="Proteomes" id="UP000006900">
    <property type="component" value="Chromosome"/>
</dbReference>